<keyword evidence="5" id="KW-0378">Hydrolase</keyword>
<dbReference type="InterPro" id="IPR024077">
    <property type="entry name" value="Neurolysin/TOP_dom2"/>
</dbReference>
<accession>A0A7D3QTX5</accession>
<protein>
    <submittedName>
        <fullName evidence="9">Peptidase M3A/M3B</fullName>
    </submittedName>
</protein>
<keyword evidence="4" id="KW-0479">Metal-binding</keyword>
<evidence type="ECO:0000256" key="1">
    <source>
        <dbReference type="ARBA" id="ARBA00001947"/>
    </source>
</evidence>
<dbReference type="PANTHER" id="PTHR11804">
    <property type="entry name" value="PROTEASE M3 THIMET OLIGOPEPTIDASE-RELATED"/>
    <property type="match status" value="1"/>
</dbReference>
<organism evidence="9 10">
    <name type="scientific">Fadolivirus FV1/VV64</name>
    <dbReference type="NCBI Taxonomy" id="3070911"/>
    <lineage>
        <taxon>Viruses</taxon>
        <taxon>Varidnaviria</taxon>
        <taxon>Bamfordvirae</taxon>
        <taxon>Nucleocytoviricota</taxon>
        <taxon>Megaviricetes</taxon>
        <taxon>Imitervirales</taxon>
        <taxon>Mimiviridae</taxon>
        <taxon>Klosneuvirinae</taxon>
        <taxon>Fadolivirus</taxon>
        <taxon>Fadolivirus algeromassiliense</taxon>
    </lineage>
</organism>
<keyword evidence="3" id="KW-0645">Protease</keyword>
<reference evidence="9 10" key="1">
    <citation type="submission" date="2020-04" db="EMBL/GenBank/DDBJ databases">
        <title>Advantages and limits of metagenomic assembly and binning of a giant virus.</title>
        <authorList>
            <person name="Schulz F."/>
            <person name="Andreani J."/>
            <person name="Francis R."/>
            <person name="Boudjemaa H."/>
            <person name="Bou Khalil J.Y."/>
            <person name="Lee J."/>
            <person name="La Scola B."/>
            <person name="Woyke T."/>
        </authorList>
    </citation>
    <scope>NUCLEOTIDE SEQUENCE [LARGE SCALE GENOMIC DNA]</scope>
    <source>
        <strain evidence="9 10">FV1/VV64</strain>
    </source>
</reference>
<evidence type="ECO:0000313" key="10">
    <source>
        <dbReference type="Proteomes" id="UP001162001"/>
    </source>
</evidence>
<evidence type="ECO:0000313" key="9">
    <source>
        <dbReference type="EMBL" id="QKF93687.1"/>
    </source>
</evidence>
<keyword evidence="6" id="KW-0862">Zinc</keyword>
<sequence length="758" mass="89460">MHKHISNNLWKYWNIETINIISEAQTIIKNSLKINNELASFNINNINDVQNFINIMMNDINEIQKLHSVIGFYQYISSNEKIKTDCFSIDQEINKYYDTLNNNKQLYEKIKYIKNTYGNKINKEDLRLFDKLIINYERNGINLSNDRRQLIIKIKHEISKLETTISKSLMSHENDIIELTYNDLVNVPLSILNNICKITHTIEKYKITLSKQNYNILTKYVSNPDVRQQIENLYITRFDDIIEHFCKLLVLRDKYSKILGYDNYSDYKAYTQMTKHSDNIKNFLTEVLSKLDFRYKREMDTILKIHNKHNSNKNISTSDIAYLINKWKQEYGINDNMIREYFDLNNTINNIFSIYTKLFDIKFNKINNSNIWNSDVITYSILNPQNDNIIGYLYLDFYVRQGKYKQIRCFSLQQGTLTQLPINALIASFNKNNTLITFQDMISLYHEMGHVIHNIFGRTKYALFSGVNVENDFIETPAQLLDFMCWEKNVIQTISMHHNNKNILPDEIINKIVKIKNLDIGLYYKKHITIALFDQLLYSSDNFINSCENFLKSGNKNELKKLLSELYKNLHNEIMSYDSTTKYNININNDIYFPIEWINSIGICDAHYYSSIWSRVLSADMFNDKIKSKPINSKIGMELIKHILQYGGSKPAYEMICDYIERKPAVNGFISMFDLDTDAEYSFFLNTDQLKSAQFNNKQKELPVQQPSYKQNSPKHTEIDSVSNKFSEIYESSVNVDDFDNQTEDATYIKNKFKKYAY</sequence>
<evidence type="ECO:0000256" key="7">
    <source>
        <dbReference type="ARBA" id="ARBA00023049"/>
    </source>
</evidence>
<evidence type="ECO:0000256" key="3">
    <source>
        <dbReference type="ARBA" id="ARBA00022670"/>
    </source>
</evidence>
<dbReference type="GO" id="GO:0006508">
    <property type="term" value="P:proteolysis"/>
    <property type="evidence" value="ECO:0007669"/>
    <property type="project" value="UniProtKB-KW"/>
</dbReference>
<dbReference type="InterPro" id="IPR045090">
    <property type="entry name" value="Pept_M3A_M3B"/>
</dbReference>
<dbReference type="SUPFAM" id="SSF55486">
    <property type="entry name" value="Metalloproteases ('zincins'), catalytic domain"/>
    <property type="match status" value="1"/>
</dbReference>
<dbReference type="InterPro" id="IPR024080">
    <property type="entry name" value="Neurolysin/TOP_N"/>
</dbReference>
<dbReference type="GO" id="GO:0004222">
    <property type="term" value="F:metalloendopeptidase activity"/>
    <property type="evidence" value="ECO:0007669"/>
    <property type="project" value="InterPro"/>
</dbReference>
<evidence type="ECO:0000256" key="4">
    <source>
        <dbReference type="ARBA" id="ARBA00022723"/>
    </source>
</evidence>
<dbReference type="GO" id="GO:0006518">
    <property type="term" value="P:peptide metabolic process"/>
    <property type="evidence" value="ECO:0007669"/>
    <property type="project" value="TreeGrafter"/>
</dbReference>
<dbReference type="InterPro" id="IPR001567">
    <property type="entry name" value="Pept_M3A_M3B_dom"/>
</dbReference>
<gene>
    <name evidence="9" type="ORF">Fadolivirus_1_229</name>
</gene>
<comment type="similarity">
    <text evidence="2">Belongs to the peptidase M3 family.</text>
</comment>
<dbReference type="PANTHER" id="PTHR11804:SF84">
    <property type="entry name" value="SACCHAROLYSIN"/>
    <property type="match status" value="1"/>
</dbReference>
<comment type="cofactor">
    <cofactor evidence="1">
        <name>Zn(2+)</name>
        <dbReference type="ChEBI" id="CHEBI:29105"/>
    </cofactor>
</comment>
<dbReference type="GO" id="GO:0046872">
    <property type="term" value="F:metal ion binding"/>
    <property type="evidence" value="ECO:0007669"/>
    <property type="project" value="UniProtKB-KW"/>
</dbReference>
<dbReference type="Gene3D" id="1.10.1370.10">
    <property type="entry name" value="Neurolysin, domain 3"/>
    <property type="match status" value="1"/>
</dbReference>
<feature type="domain" description="Peptidase M3A/M3B catalytic" evidence="8">
    <location>
        <begin position="219"/>
        <end position="672"/>
    </location>
</feature>
<dbReference type="InterPro" id="IPR024079">
    <property type="entry name" value="MetalloPept_cat_dom_sf"/>
</dbReference>
<dbReference type="EMBL" id="MT418680">
    <property type="protein sequence ID" value="QKF93687.1"/>
    <property type="molecule type" value="Genomic_DNA"/>
</dbReference>
<dbReference type="Gene3D" id="3.40.390.10">
    <property type="entry name" value="Collagenase (Catalytic Domain)"/>
    <property type="match status" value="1"/>
</dbReference>
<keyword evidence="10" id="KW-1185">Reference proteome</keyword>
<dbReference type="Gene3D" id="1.20.1050.40">
    <property type="entry name" value="Endopeptidase. Chain P, domain 1"/>
    <property type="match status" value="1"/>
</dbReference>
<dbReference type="Pfam" id="PF01432">
    <property type="entry name" value="Peptidase_M3"/>
    <property type="match status" value="1"/>
</dbReference>
<evidence type="ECO:0000259" key="8">
    <source>
        <dbReference type="Pfam" id="PF01432"/>
    </source>
</evidence>
<name>A0A7D3QTX5_9VIRU</name>
<evidence type="ECO:0000256" key="2">
    <source>
        <dbReference type="ARBA" id="ARBA00006040"/>
    </source>
</evidence>
<proteinExistence type="inferred from homology"/>
<keyword evidence="7" id="KW-0482">Metalloprotease</keyword>
<dbReference type="Proteomes" id="UP001162001">
    <property type="component" value="Segment"/>
</dbReference>
<evidence type="ECO:0000256" key="5">
    <source>
        <dbReference type="ARBA" id="ARBA00022801"/>
    </source>
</evidence>
<evidence type="ECO:0000256" key="6">
    <source>
        <dbReference type="ARBA" id="ARBA00022833"/>
    </source>
</evidence>